<dbReference type="Proteomes" id="UP000182692">
    <property type="component" value="Unassembled WGS sequence"/>
</dbReference>
<organism evidence="2 3">
    <name type="scientific">Enterovibrio norvegicus DSM 15893</name>
    <dbReference type="NCBI Taxonomy" id="1121869"/>
    <lineage>
        <taxon>Bacteria</taxon>
        <taxon>Pseudomonadati</taxon>
        <taxon>Pseudomonadota</taxon>
        <taxon>Gammaproteobacteria</taxon>
        <taxon>Vibrionales</taxon>
        <taxon>Vibrionaceae</taxon>
        <taxon>Enterovibrio</taxon>
    </lineage>
</organism>
<dbReference type="EMBL" id="FOWR01000007">
    <property type="protein sequence ID" value="SFP04879.1"/>
    <property type="molecule type" value="Genomic_DNA"/>
</dbReference>
<dbReference type="GeneID" id="35872103"/>
<evidence type="ECO:0008006" key="4">
    <source>
        <dbReference type="Google" id="ProtNLM"/>
    </source>
</evidence>
<keyword evidence="1" id="KW-0472">Membrane</keyword>
<accession>A0A1I5M5R6</accession>
<feature type="transmembrane region" description="Helical" evidence="1">
    <location>
        <begin position="20"/>
        <end position="44"/>
    </location>
</feature>
<reference evidence="2 3" key="1">
    <citation type="submission" date="2016-10" db="EMBL/GenBank/DDBJ databases">
        <authorList>
            <person name="de Groot N.N."/>
        </authorList>
    </citation>
    <scope>NUCLEOTIDE SEQUENCE [LARGE SCALE GENOMIC DNA]</scope>
    <source>
        <strain evidence="2 3">DSM 15893</strain>
    </source>
</reference>
<dbReference type="STRING" id="1121869.SAMN03084138_01181"/>
<dbReference type="InterPro" id="IPR025514">
    <property type="entry name" value="DUF4402"/>
</dbReference>
<sequence>MAILLEYKIYSFRLYRHINALFLRSVIVFILSLISFPCFSLCIVPERMKLEFSGMYVTGLNQKAKSTPFSNRVDVARFYVEGKPGEHVVVTVPHRQFIYKERGRERLKVNRFIYGCGLSKRGIVRIRSNGRTPLLCIGAVVKIHAKNSAGRYSSAIRFEVNYK</sequence>
<dbReference type="Pfam" id="PF14352">
    <property type="entry name" value="DUF4402"/>
    <property type="match status" value="1"/>
</dbReference>
<protein>
    <recommendedName>
        <fullName evidence="4">DUF4402 domain-containing protein</fullName>
    </recommendedName>
</protein>
<evidence type="ECO:0000313" key="2">
    <source>
        <dbReference type="EMBL" id="SFP04879.1"/>
    </source>
</evidence>
<name>A0A1I5M5R6_9GAMM</name>
<dbReference type="AlphaFoldDB" id="A0A1I5M5R6"/>
<gene>
    <name evidence="2" type="ORF">SAMN03084138_01181</name>
</gene>
<evidence type="ECO:0000256" key="1">
    <source>
        <dbReference type="SAM" id="Phobius"/>
    </source>
</evidence>
<dbReference type="RefSeq" id="WP_244275946.1">
    <property type="nucleotide sequence ID" value="NZ_FOWR01000007.1"/>
</dbReference>
<evidence type="ECO:0000313" key="3">
    <source>
        <dbReference type="Proteomes" id="UP000182692"/>
    </source>
</evidence>
<keyword evidence="1" id="KW-0812">Transmembrane</keyword>
<keyword evidence="1" id="KW-1133">Transmembrane helix</keyword>
<proteinExistence type="predicted"/>